<dbReference type="PANTHER" id="PTHR46600">
    <property type="entry name" value="THAP DOMAIN-CONTAINING"/>
    <property type="match status" value="1"/>
</dbReference>
<proteinExistence type="predicted"/>
<name>A0A7M7NHW6_STRPU</name>
<evidence type="ECO:0000313" key="7">
    <source>
        <dbReference type="EnsemblMetazoa" id="XP_030835891"/>
    </source>
</evidence>
<evidence type="ECO:0000256" key="1">
    <source>
        <dbReference type="ARBA" id="ARBA00022723"/>
    </source>
</evidence>
<dbReference type="KEGG" id="spu:115921811"/>
<dbReference type="PROSITE" id="PS50950">
    <property type="entry name" value="ZF_THAP"/>
    <property type="match status" value="1"/>
</dbReference>
<keyword evidence="3" id="KW-0862">Zinc</keyword>
<accession>A0A7M7NHW6</accession>
<dbReference type="EnsemblMetazoa" id="XM_030980031">
    <property type="protein sequence ID" value="XP_030835891"/>
    <property type="gene ID" value="LOC115921811"/>
</dbReference>
<dbReference type="OrthoDB" id="8123246at2759"/>
<feature type="domain" description="THAP-type" evidence="6">
    <location>
        <begin position="1"/>
        <end position="89"/>
    </location>
</feature>
<dbReference type="InParanoid" id="A0A7M7NHW6"/>
<keyword evidence="8" id="KW-1185">Reference proteome</keyword>
<dbReference type="GO" id="GO:0043565">
    <property type="term" value="F:sequence-specific DNA binding"/>
    <property type="evidence" value="ECO:0007669"/>
    <property type="project" value="InterPro"/>
</dbReference>
<keyword evidence="1" id="KW-0479">Metal-binding</keyword>
<keyword evidence="4 5" id="KW-0238">DNA-binding</keyword>
<dbReference type="InterPro" id="IPR026516">
    <property type="entry name" value="THAP1/10"/>
</dbReference>
<reference evidence="7" key="2">
    <citation type="submission" date="2021-01" db="UniProtKB">
        <authorList>
            <consortium name="EnsemblMetazoa"/>
        </authorList>
    </citation>
    <scope>IDENTIFICATION</scope>
</reference>
<dbReference type="Pfam" id="PF05485">
    <property type="entry name" value="THAP"/>
    <property type="match status" value="1"/>
</dbReference>
<sequence>MTGCCAFGCSNKSEKGYKMYRFPADPQRRKIWENKIHFDESQFENGRADGKKKLKWQAVPTIFCHRSVLKPRRPLKRLPCTPNAVSATKKSCVSFDHTYCINPADKTTSTSSSGV</sequence>
<dbReference type="PANTHER" id="PTHR46600:SF11">
    <property type="entry name" value="THAP DOMAIN-CONTAINING PROTEIN 10"/>
    <property type="match status" value="1"/>
</dbReference>
<dbReference type="InterPro" id="IPR006612">
    <property type="entry name" value="THAP_Znf"/>
</dbReference>
<evidence type="ECO:0000259" key="6">
    <source>
        <dbReference type="PROSITE" id="PS50950"/>
    </source>
</evidence>
<protein>
    <recommendedName>
        <fullName evidence="6">THAP-type domain-containing protein</fullName>
    </recommendedName>
</protein>
<dbReference type="GeneID" id="115921811"/>
<evidence type="ECO:0000256" key="4">
    <source>
        <dbReference type="ARBA" id="ARBA00023125"/>
    </source>
</evidence>
<dbReference type="GO" id="GO:0008270">
    <property type="term" value="F:zinc ion binding"/>
    <property type="evidence" value="ECO:0007669"/>
    <property type="project" value="UniProtKB-KW"/>
</dbReference>
<dbReference type="AlphaFoldDB" id="A0A7M7NHW6"/>
<dbReference type="FunCoup" id="A0A7M7NHW6">
    <property type="interactions" value="896"/>
</dbReference>
<dbReference type="RefSeq" id="XP_030835891.1">
    <property type="nucleotide sequence ID" value="XM_030980031.1"/>
</dbReference>
<evidence type="ECO:0000256" key="3">
    <source>
        <dbReference type="ARBA" id="ARBA00022833"/>
    </source>
</evidence>
<dbReference type="SUPFAM" id="SSF57716">
    <property type="entry name" value="Glucocorticoid receptor-like (DNA-binding domain)"/>
    <property type="match status" value="1"/>
</dbReference>
<dbReference type="SMART" id="SM00980">
    <property type="entry name" value="THAP"/>
    <property type="match status" value="1"/>
</dbReference>
<dbReference type="Proteomes" id="UP000007110">
    <property type="component" value="Unassembled WGS sequence"/>
</dbReference>
<organism evidence="7 8">
    <name type="scientific">Strongylocentrotus purpuratus</name>
    <name type="common">Purple sea urchin</name>
    <dbReference type="NCBI Taxonomy" id="7668"/>
    <lineage>
        <taxon>Eukaryota</taxon>
        <taxon>Metazoa</taxon>
        <taxon>Echinodermata</taxon>
        <taxon>Eleutherozoa</taxon>
        <taxon>Echinozoa</taxon>
        <taxon>Echinoidea</taxon>
        <taxon>Euechinoidea</taxon>
        <taxon>Echinacea</taxon>
        <taxon>Camarodonta</taxon>
        <taxon>Echinidea</taxon>
        <taxon>Strongylocentrotidae</taxon>
        <taxon>Strongylocentrotus</taxon>
    </lineage>
</organism>
<reference evidence="8" key="1">
    <citation type="submission" date="2015-02" db="EMBL/GenBank/DDBJ databases">
        <title>Genome sequencing for Strongylocentrotus purpuratus.</title>
        <authorList>
            <person name="Murali S."/>
            <person name="Liu Y."/>
            <person name="Vee V."/>
            <person name="English A."/>
            <person name="Wang M."/>
            <person name="Skinner E."/>
            <person name="Han Y."/>
            <person name="Muzny D.M."/>
            <person name="Worley K.C."/>
            <person name="Gibbs R.A."/>
        </authorList>
    </citation>
    <scope>NUCLEOTIDE SEQUENCE</scope>
</reference>
<evidence type="ECO:0000256" key="5">
    <source>
        <dbReference type="PROSITE-ProRule" id="PRU00309"/>
    </source>
</evidence>
<evidence type="ECO:0000256" key="2">
    <source>
        <dbReference type="ARBA" id="ARBA00022771"/>
    </source>
</evidence>
<evidence type="ECO:0000313" key="8">
    <source>
        <dbReference type="Proteomes" id="UP000007110"/>
    </source>
</evidence>
<keyword evidence="2 5" id="KW-0863">Zinc-finger</keyword>